<evidence type="ECO:0000313" key="1">
    <source>
        <dbReference type="EMBL" id="AKU99897.1"/>
    </source>
</evidence>
<dbReference type="OrthoDB" id="5509279at2"/>
<keyword evidence="2" id="KW-1185">Reference proteome</keyword>
<dbReference type="KEGG" id="llu:AKJ09_06561"/>
<dbReference type="RefSeq" id="WP_146651276.1">
    <property type="nucleotide sequence ID" value="NZ_CP012333.1"/>
</dbReference>
<dbReference type="Proteomes" id="UP000064967">
    <property type="component" value="Chromosome"/>
</dbReference>
<accession>A0A0K1Q2D8</accession>
<sequence>MFGPRPRRIAFGALLPLGLLVVLPSCRRHEPATDAAKDAAIPVAPASAPSSPIADAASPDAVVDASADAETKAAARPAEDGGASACRLLYGPAEQSFRGPAALVAASHELKLVTNDGGRPRISSVPITRPQAANAPGVVPPKPSSFVGVRWPPCVVADRFVYCSAPGGIVNRTTLGATDTKPVAKARPGARIAAASLGDGHAVVATLDTRQTSEGQMLHAFVTLDDGETQRLSDEGAGATTLQLVPRGDGVVAVYLDTRTAMVPVHARLLSMRNKELALGSDTVIFVGGPPERGVDFALGSSPGTGLFAFLPLPYETSDFGMAAVPVQDPPKDDVPAVWSLYPNGLDPAPIGTTMRSAGDVIWVARVRPETREPGSPRVLELGRVDKRGTFSSMGVIADGRRVTDIAMAVDSFGAVWILYGDTTVTWLERRLCPG</sequence>
<organism evidence="1 2">
    <name type="scientific">Labilithrix luteola</name>
    <dbReference type="NCBI Taxonomy" id="1391654"/>
    <lineage>
        <taxon>Bacteria</taxon>
        <taxon>Pseudomonadati</taxon>
        <taxon>Myxococcota</taxon>
        <taxon>Polyangia</taxon>
        <taxon>Polyangiales</taxon>
        <taxon>Labilitrichaceae</taxon>
        <taxon>Labilithrix</taxon>
    </lineage>
</organism>
<dbReference type="AlphaFoldDB" id="A0A0K1Q2D8"/>
<gene>
    <name evidence="1" type="ORF">AKJ09_06561</name>
</gene>
<evidence type="ECO:0000313" key="2">
    <source>
        <dbReference type="Proteomes" id="UP000064967"/>
    </source>
</evidence>
<dbReference type="STRING" id="1391654.AKJ09_06561"/>
<protein>
    <submittedName>
        <fullName evidence="1">Uncharacterized protein</fullName>
    </submittedName>
</protein>
<reference evidence="1 2" key="1">
    <citation type="submission" date="2015-08" db="EMBL/GenBank/DDBJ databases">
        <authorList>
            <person name="Babu N.S."/>
            <person name="Beckwith C.J."/>
            <person name="Beseler K.G."/>
            <person name="Brison A."/>
            <person name="Carone J.V."/>
            <person name="Caskin T.P."/>
            <person name="Diamond M."/>
            <person name="Durham M.E."/>
            <person name="Foxe J.M."/>
            <person name="Go M."/>
            <person name="Henderson B.A."/>
            <person name="Jones I.B."/>
            <person name="McGettigan J.A."/>
            <person name="Micheletti S.J."/>
            <person name="Nasrallah M.E."/>
            <person name="Ortiz D."/>
            <person name="Piller C.R."/>
            <person name="Privatt S.R."/>
            <person name="Schneider S.L."/>
            <person name="Sharp S."/>
            <person name="Smith T.C."/>
            <person name="Stanton J.D."/>
            <person name="Ullery H.E."/>
            <person name="Wilson R.J."/>
            <person name="Serrano M.G."/>
            <person name="Buck G."/>
            <person name="Lee V."/>
            <person name="Wang Y."/>
            <person name="Carvalho R."/>
            <person name="Voegtly L."/>
            <person name="Shi R."/>
            <person name="Duckworth R."/>
            <person name="Johnson A."/>
            <person name="Loviza R."/>
            <person name="Walstead R."/>
            <person name="Shah Z."/>
            <person name="Kiflezghi M."/>
            <person name="Wade K."/>
            <person name="Ball S.L."/>
            <person name="Bradley K.W."/>
            <person name="Asai D.J."/>
            <person name="Bowman C.A."/>
            <person name="Russell D.A."/>
            <person name="Pope W.H."/>
            <person name="Jacobs-Sera D."/>
            <person name="Hendrix R.W."/>
            <person name="Hatfull G.F."/>
        </authorList>
    </citation>
    <scope>NUCLEOTIDE SEQUENCE [LARGE SCALE GENOMIC DNA]</scope>
    <source>
        <strain evidence="1 2">DSM 27648</strain>
    </source>
</reference>
<name>A0A0K1Q2D8_9BACT</name>
<dbReference type="EMBL" id="CP012333">
    <property type="protein sequence ID" value="AKU99897.1"/>
    <property type="molecule type" value="Genomic_DNA"/>
</dbReference>
<proteinExistence type="predicted"/>